<keyword evidence="4 8" id="KW-0812">Transmembrane</keyword>
<dbReference type="NCBIfam" id="TIGR03426">
    <property type="entry name" value="shape_MreD"/>
    <property type="match status" value="1"/>
</dbReference>
<evidence type="ECO:0000313" key="9">
    <source>
        <dbReference type="EMBL" id="AGX86497.1"/>
    </source>
</evidence>
<dbReference type="PANTHER" id="PTHR37484">
    <property type="entry name" value="ROD SHAPE-DETERMINING PROTEIN MRED"/>
    <property type="match status" value="1"/>
</dbReference>
<evidence type="ECO:0000256" key="6">
    <source>
        <dbReference type="ARBA" id="ARBA00022989"/>
    </source>
</evidence>
<evidence type="ECO:0000256" key="2">
    <source>
        <dbReference type="ARBA" id="ARBA00007776"/>
    </source>
</evidence>
<dbReference type="EMBL" id="CP004885">
    <property type="protein sequence ID" value="AGX86497.1"/>
    <property type="molecule type" value="Genomic_DNA"/>
</dbReference>
<feature type="transmembrane region" description="Helical" evidence="8">
    <location>
        <begin position="119"/>
        <end position="140"/>
    </location>
</feature>
<reference evidence="9 10" key="1">
    <citation type="journal article" date="2013" name="Genome Biol.">
        <title>Genomic analysis reveals key aspects of prokaryotic symbiosis in the phototrophic consortium "Chlorochromatium aggregatum".</title>
        <authorList>
            <person name="Liu Z."/>
            <person name="Muller J."/>
            <person name="Li T."/>
            <person name="Alvey R.M."/>
            <person name="Vogl K."/>
            <person name="Frigaard N.U."/>
            <person name="Rockwell N.C."/>
            <person name="Boyd E.S."/>
            <person name="Tomsho L.P."/>
            <person name="Schuster S.C."/>
            <person name="Henke P."/>
            <person name="Rohde M."/>
            <person name="Overmann J."/>
            <person name="Bryant D.A."/>
        </authorList>
    </citation>
    <scope>NUCLEOTIDE SEQUENCE [LARGE SCALE GENOMIC DNA]</scope>
    <source>
        <strain evidence="9">CR</strain>
    </source>
</reference>
<keyword evidence="6 8" id="KW-1133">Transmembrane helix</keyword>
<accession>U5N574</accession>
<gene>
    <name evidence="9" type="primary">mreD</name>
    <name evidence="9" type="ORF">Cenrod_0374</name>
</gene>
<comment type="similarity">
    <text evidence="2">Belongs to the MreD family.</text>
</comment>
<sequence>MVALILGILLPTLVPNRAVWVPDVLSVVLVFWMLHQPDRVGLGMAFALGLIRDVHCGSVLGEQALAYTLLGFFALQMRRRLEWFGLWEQAVQVFPLFLLGHGVVLILEMAISEKIPNGSMLLAPVLEAMLWPVVTLLLLFPQTQSADPDGTL</sequence>
<dbReference type="GO" id="GO:0005886">
    <property type="term" value="C:plasma membrane"/>
    <property type="evidence" value="ECO:0007669"/>
    <property type="project" value="UniProtKB-SubCell"/>
</dbReference>
<keyword evidence="10" id="KW-1185">Reference proteome</keyword>
<dbReference type="Pfam" id="PF04093">
    <property type="entry name" value="MreD"/>
    <property type="match status" value="1"/>
</dbReference>
<dbReference type="Proteomes" id="UP000017184">
    <property type="component" value="Chromosome"/>
</dbReference>
<organism evidence="9 10">
    <name type="scientific">Candidatus Symbiobacter mobilis CR</name>
    <dbReference type="NCBI Taxonomy" id="946483"/>
    <lineage>
        <taxon>Bacteria</taxon>
        <taxon>Pseudomonadati</taxon>
        <taxon>Pseudomonadota</taxon>
        <taxon>Betaproteobacteria</taxon>
        <taxon>Burkholderiales</taxon>
        <taxon>Comamonadaceae</taxon>
    </lineage>
</organism>
<dbReference type="STRING" id="946483.Cenrod_0374"/>
<dbReference type="KEGG" id="cbx:Cenrod_0374"/>
<keyword evidence="5" id="KW-0133">Cell shape</keyword>
<keyword evidence="3" id="KW-1003">Cell membrane</keyword>
<name>U5N574_9BURK</name>
<evidence type="ECO:0000256" key="7">
    <source>
        <dbReference type="ARBA" id="ARBA00023136"/>
    </source>
</evidence>
<dbReference type="AlphaFoldDB" id="U5N574"/>
<evidence type="ECO:0000313" key="10">
    <source>
        <dbReference type="Proteomes" id="UP000017184"/>
    </source>
</evidence>
<protein>
    <submittedName>
        <fullName evidence="9">Rod shape-determining protein MreD</fullName>
    </submittedName>
</protein>
<keyword evidence="7 8" id="KW-0472">Membrane</keyword>
<dbReference type="InterPro" id="IPR007227">
    <property type="entry name" value="Cell_shape_determining_MreD"/>
</dbReference>
<dbReference type="InterPro" id="IPR026034">
    <property type="entry name" value="MreD_proteobac"/>
</dbReference>
<dbReference type="PANTHER" id="PTHR37484:SF1">
    <property type="entry name" value="ROD SHAPE-DETERMINING PROTEIN MRED"/>
    <property type="match status" value="1"/>
</dbReference>
<dbReference type="eggNOG" id="COG2891">
    <property type="taxonomic scope" value="Bacteria"/>
</dbReference>
<evidence type="ECO:0000256" key="3">
    <source>
        <dbReference type="ARBA" id="ARBA00022475"/>
    </source>
</evidence>
<evidence type="ECO:0000256" key="8">
    <source>
        <dbReference type="SAM" id="Phobius"/>
    </source>
</evidence>
<proteinExistence type="inferred from homology"/>
<evidence type="ECO:0000256" key="1">
    <source>
        <dbReference type="ARBA" id="ARBA00004651"/>
    </source>
</evidence>
<comment type="subcellular location">
    <subcellularLocation>
        <location evidence="1">Cell membrane</location>
        <topology evidence="1">Multi-pass membrane protein</topology>
    </subcellularLocation>
</comment>
<feature type="transmembrane region" description="Helical" evidence="8">
    <location>
        <begin position="89"/>
        <end position="107"/>
    </location>
</feature>
<dbReference type="HOGENOM" id="CLU_119315_1_0_4"/>
<dbReference type="PIRSF" id="PIRSF018472">
    <property type="entry name" value="MreD_proteobac"/>
    <property type="match status" value="1"/>
</dbReference>
<dbReference type="GO" id="GO:0008360">
    <property type="term" value="P:regulation of cell shape"/>
    <property type="evidence" value="ECO:0007669"/>
    <property type="project" value="UniProtKB-KW"/>
</dbReference>
<evidence type="ECO:0000256" key="5">
    <source>
        <dbReference type="ARBA" id="ARBA00022960"/>
    </source>
</evidence>
<evidence type="ECO:0000256" key="4">
    <source>
        <dbReference type="ARBA" id="ARBA00022692"/>
    </source>
</evidence>